<dbReference type="AlphaFoldDB" id="A0A6I2UVX8"/>
<keyword evidence="2" id="KW-1185">Reference proteome</keyword>
<name>A0A6I2UVX8_9FIRM</name>
<dbReference type="SUPFAM" id="SSF53300">
    <property type="entry name" value="vWA-like"/>
    <property type="match status" value="1"/>
</dbReference>
<sequence>MEEIWGRGTRQRRALNMVWTAAGEYGFLPDFLAFHRDGSPDLYLNSVVGFAHRFYDQQLLHAYVCRLDESLLRELFSDILWLGIEHAVYDRELPQRPVMADLRREHARRFLLDQEDLPMQQLMMRSELIHTLKAGRCREVLTGRPGIRNPWDKALYEALKYPGRLTTEEIIGHTEDVLRRFFVFRFADLRHRRVWHISLGSRLNAWLRRILPAEQRRGAGMRRLQAALPAEHGGALPAETFRGWDGSAGAQRALAEVRQTFGNPLFSETKRLQIERELCVGAHRRAQLYFARGGKNEAGSHAANRAFFAANRTRYRLAIRQLRRRVQSSLSVCRQPVELRGKTGCFRPGLVWQALKQNDSRVFTLRRECSRASFDVMLLLDASESRVGQQALIASQAYAIASALCLCHIPVQVVSFCSTHGVTVFCQLKALEEESCEGIFDYSAQGWNRDGLALAGAERMLRQEGRSSLMLVLTDARPGDDLGLSADGLRPGRRYMGESAVQDAAAAARTLRRHGVKLVGLINSVLPEAVTGPAVREIYGKDSARIEEIGRLSRTVGTWIVRQIGQDAG</sequence>
<accession>A0A6I2UVX8</accession>
<dbReference type="InterPro" id="IPR036465">
    <property type="entry name" value="vWFA_dom_sf"/>
</dbReference>
<evidence type="ECO:0000313" key="1">
    <source>
        <dbReference type="EMBL" id="MSV24429.1"/>
    </source>
</evidence>
<gene>
    <name evidence="1" type="ORF">FYJ78_04350</name>
</gene>
<evidence type="ECO:0000313" key="2">
    <source>
        <dbReference type="Proteomes" id="UP000430222"/>
    </source>
</evidence>
<dbReference type="EMBL" id="VUNL01000004">
    <property type="protein sequence ID" value="MSV24429.1"/>
    <property type="molecule type" value="Genomic_DNA"/>
</dbReference>
<protein>
    <recommendedName>
        <fullName evidence="3">VWFA domain-containing protein</fullName>
    </recommendedName>
</protein>
<comment type="caution">
    <text evidence="1">The sequence shown here is derived from an EMBL/GenBank/DDBJ whole genome shotgun (WGS) entry which is preliminary data.</text>
</comment>
<evidence type="ECO:0008006" key="3">
    <source>
        <dbReference type="Google" id="ProtNLM"/>
    </source>
</evidence>
<proteinExistence type="predicted"/>
<dbReference type="Proteomes" id="UP000430222">
    <property type="component" value="Unassembled WGS sequence"/>
</dbReference>
<reference evidence="1 2" key="1">
    <citation type="submission" date="2019-08" db="EMBL/GenBank/DDBJ databases">
        <title>In-depth cultivation of the pig gut microbiome towards novel bacterial diversity and tailored functional studies.</title>
        <authorList>
            <person name="Wylensek D."/>
            <person name="Hitch T.C.A."/>
            <person name="Clavel T."/>
        </authorList>
    </citation>
    <scope>NUCLEOTIDE SEQUENCE [LARGE SCALE GENOMIC DNA]</scope>
    <source>
        <strain evidence="2">WCA-380-WT-3B3</strain>
    </source>
</reference>
<organism evidence="1 2">
    <name type="scientific">Selenomonas montiformis</name>
    <dbReference type="NCBI Taxonomy" id="2652285"/>
    <lineage>
        <taxon>Bacteria</taxon>
        <taxon>Bacillati</taxon>
        <taxon>Bacillota</taxon>
        <taxon>Negativicutes</taxon>
        <taxon>Selenomonadales</taxon>
        <taxon>Selenomonadaceae</taxon>
        <taxon>Selenomonas</taxon>
    </lineage>
</organism>
<dbReference type="RefSeq" id="WP_154620207.1">
    <property type="nucleotide sequence ID" value="NZ_VUNL01000004.1"/>
</dbReference>